<dbReference type="Pfam" id="PF00730">
    <property type="entry name" value="HhH-GPD"/>
    <property type="match status" value="1"/>
</dbReference>
<keyword evidence="2" id="KW-0479">Metal-binding</keyword>
<evidence type="ECO:0000256" key="1">
    <source>
        <dbReference type="ARBA" id="ARBA00022485"/>
    </source>
</evidence>
<dbReference type="EMBL" id="DQHO01000019">
    <property type="protein sequence ID" value="HCS93709.1"/>
    <property type="molecule type" value="Genomic_DNA"/>
</dbReference>
<dbReference type="GO" id="GO:0006284">
    <property type="term" value="P:base-excision repair"/>
    <property type="evidence" value="ECO:0007669"/>
    <property type="project" value="InterPro"/>
</dbReference>
<dbReference type="AlphaFoldDB" id="A0A3D4S4F8"/>
<protein>
    <submittedName>
        <fullName evidence="6">Deoxyribonuclease I</fullName>
    </submittedName>
</protein>
<dbReference type="InterPro" id="IPR003265">
    <property type="entry name" value="HhH-GPD_domain"/>
</dbReference>
<dbReference type="GO" id="GO:0051539">
    <property type="term" value="F:4 iron, 4 sulfur cluster binding"/>
    <property type="evidence" value="ECO:0007669"/>
    <property type="project" value="UniProtKB-KW"/>
</dbReference>
<dbReference type="GO" id="GO:0003824">
    <property type="term" value="F:catalytic activity"/>
    <property type="evidence" value="ECO:0007669"/>
    <property type="project" value="InterPro"/>
</dbReference>
<dbReference type="SMART" id="SM00478">
    <property type="entry name" value="ENDO3c"/>
    <property type="match status" value="1"/>
</dbReference>
<evidence type="ECO:0000256" key="3">
    <source>
        <dbReference type="ARBA" id="ARBA00023004"/>
    </source>
</evidence>
<dbReference type="Proteomes" id="UP000262195">
    <property type="component" value="Unassembled WGS sequence"/>
</dbReference>
<dbReference type="PANTHER" id="PTHR10359:SF19">
    <property type="entry name" value="DNA REPAIR GLYCOSYLASE MJ1434-RELATED"/>
    <property type="match status" value="1"/>
</dbReference>
<keyword evidence="1" id="KW-0004">4Fe-4S</keyword>
<evidence type="ECO:0000313" key="7">
    <source>
        <dbReference type="Proteomes" id="UP000262195"/>
    </source>
</evidence>
<dbReference type="InterPro" id="IPR011257">
    <property type="entry name" value="DNA_glycosylase"/>
</dbReference>
<evidence type="ECO:0000256" key="4">
    <source>
        <dbReference type="ARBA" id="ARBA00023014"/>
    </source>
</evidence>
<dbReference type="GO" id="GO:0046872">
    <property type="term" value="F:metal ion binding"/>
    <property type="evidence" value="ECO:0007669"/>
    <property type="project" value="UniProtKB-KW"/>
</dbReference>
<dbReference type="InterPro" id="IPR023170">
    <property type="entry name" value="HhH_base_excis_C"/>
</dbReference>
<evidence type="ECO:0000313" key="6">
    <source>
        <dbReference type="EMBL" id="HCS93709.1"/>
    </source>
</evidence>
<keyword evidence="3" id="KW-0408">Iron</keyword>
<proteinExistence type="predicted"/>
<dbReference type="PANTHER" id="PTHR10359">
    <property type="entry name" value="A/G-SPECIFIC ADENINE GLYCOSYLASE/ENDONUCLEASE III"/>
    <property type="match status" value="1"/>
</dbReference>
<evidence type="ECO:0000259" key="5">
    <source>
        <dbReference type="SMART" id="SM00478"/>
    </source>
</evidence>
<dbReference type="RefSeq" id="WP_022796927.1">
    <property type="nucleotide sequence ID" value="NZ_JBQEAI010000057.1"/>
</dbReference>
<dbReference type="Gene3D" id="1.10.340.30">
    <property type="entry name" value="Hypothetical protein, domain 2"/>
    <property type="match status" value="1"/>
</dbReference>
<feature type="domain" description="HhH-GPD" evidence="5">
    <location>
        <begin position="53"/>
        <end position="209"/>
    </location>
</feature>
<dbReference type="Gene3D" id="1.10.1670.10">
    <property type="entry name" value="Helix-hairpin-Helix base-excision DNA repair enzymes (C-terminal)"/>
    <property type="match status" value="1"/>
</dbReference>
<accession>A0A3D4S4F8</accession>
<dbReference type="SUPFAM" id="SSF48150">
    <property type="entry name" value="DNA-glycosylase"/>
    <property type="match status" value="1"/>
</dbReference>
<evidence type="ECO:0000256" key="2">
    <source>
        <dbReference type="ARBA" id="ARBA00022723"/>
    </source>
</evidence>
<reference evidence="6 7" key="1">
    <citation type="journal article" date="2018" name="Nat. Biotechnol.">
        <title>A standardized bacterial taxonomy based on genome phylogeny substantially revises the tree of life.</title>
        <authorList>
            <person name="Parks D.H."/>
            <person name="Chuvochina M."/>
            <person name="Waite D.W."/>
            <person name="Rinke C."/>
            <person name="Skarshewski A."/>
            <person name="Chaumeil P.A."/>
            <person name="Hugenholtz P."/>
        </authorList>
    </citation>
    <scope>NUCLEOTIDE SEQUENCE [LARGE SCALE GENOMIC DNA]</scope>
    <source>
        <strain evidence="6">UBA11306</strain>
    </source>
</reference>
<name>A0A3D4S4F8_9ENTE</name>
<dbReference type="STRING" id="1121105.GCA_000421665_01666"/>
<organism evidence="6 7">
    <name type="scientific">Bavariicoccus seileri</name>
    <dbReference type="NCBI Taxonomy" id="549685"/>
    <lineage>
        <taxon>Bacteria</taxon>
        <taxon>Bacillati</taxon>
        <taxon>Bacillota</taxon>
        <taxon>Bacilli</taxon>
        <taxon>Lactobacillales</taxon>
        <taxon>Enterococcaceae</taxon>
        <taxon>Bavariicoccus</taxon>
    </lineage>
</organism>
<sequence>MTSLHTGSTKIIKSSSNKIITIDRLFDLLLETLGEQFWWPARSKWELLIGAVLVQNTNWTNVSLSLENLAHRTDFSPKAIRELTNQELQTLIRPSGFFNNKSRALEGILSWTETFNDDFSRLKAVPTDKIRKSLLQIKGVGPETADVIVVYLLDRPVFIADAYARRLFTLLGKETKSYEELQGIVHLSPSFNGTKANELHALIDVYGKQYLRKNTKEIGFLAGYKLDQLLD</sequence>
<dbReference type="PIRSF" id="PIRSF001435">
    <property type="entry name" value="Nth"/>
    <property type="match status" value="1"/>
</dbReference>
<comment type="caution">
    <text evidence="6">The sequence shown here is derived from an EMBL/GenBank/DDBJ whole genome shotgun (WGS) entry which is preliminary data.</text>
</comment>
<dbReference type="CDD" id="cd00056">
    <property type="entry name" value="ENDO3c"/>
    <property type="match status" value="1"/>
</dbReference>
<keyword evidence="4" id="KW-0411">Iron-sulfur</keyword>
<gene>
    <name evidence="6" type="ORF">DIW15_03230</name>
</gene>